<dbReference type="EMBL" id="BK032875">
    <property type="protein sequence ID" value="DAF65148.1"/>
    <property type="molecule type" value="Genomic_DNA"/>
</dbReference>
<evidence type="ECO:0000313" key="1">
    <source>
        <dbReference type="EMBL" id="DAF65148.1"/>
    </source>
</evidence>
<reference evidence="1" key="1">
    <citation type="journal article" date="2021" name="Proc. Natl. Acad. Sci. U.S.A.">
        <title>A Catalog of Tens of Thousands of Viruses from Human Metagenomes Reveals Hidden Associations with Chronic Diseases.</title>
        <authorList>
            <person name="Tisza M.J."/>
            <person name="Buck C.B."/>
        </authorList>
    </citation>
    <scope>NUCLEOTIDE SEQUENCE</scope>
    <source>
        <strain evidence="1">Ct2AC8</strain>
    </source>
</reference>
<protein>
    <submittedName>
        <fullName evidence="1">Virion morphogenesis protein</fullName>
    </submittedName>
</protein>
<organism evidence="1">
    <name type="scientific">Myoviridae sp. ct2AC8</name>
    <dbReference type="NCBI Taxonomy" id="2827655"/>
    <lineage>
        <taxon>Viruses</taxon>
        <taxon>Duplodnaviria</taxon>
        <taxon>Heunggongvirae</taxon>
        <taxon>Uroviricota</taxon>
        <taxon>Caudoviricetes</taxon>
    </lineage>
</organism>
<name>A0A8S5TPU2_9CAUD</name>
<accession>A0A8S5TPU2</accession>
<dbReference type="InterPro" id="IPR006522">
    <property type="entry name" value="Phage_virion_morphogenesis"/>
</dbReference>
<proteinExistence type="predicted"/>
<sequence>MSGVSVRIDLSGLSKLSKVAENLDRKLKDRRALNLALATTLRECTRKRFETKKTPEGKEWTSPLVKSGDLRNKLLIDADDRIAKVGSNLVYAAIHQFGGIIRAKKGKVLRFTIGGETFFRPKVTIKANPYLGISEKDEEALADTVKVFAEACLDD</sequence>
<dbReference type="Pfam" id="PF05069">
    <property type="entry name" value="Phage_tail_S"/>
    <property type="match status" value="1"/>
</dbReference>